<dbReference type="Pfam" id="PF00440">
    <property type="entry name" value="TetR_N"/>
    <property type="match status" value="1"/>
</dbReference>
<evidence type="ECO:0000256" key="4">
    <source>
        <dbReference type="PROSITE-ProRule" id="PRU00335"/>
    </source>
</evidence>
<dbReference type="InterPro" id="IPR013570">
    <property type="entry name" value="Tscrpt_reg_YsiA_C"/>
</dbReference>
<reference evidence="6 7" key="1">
    <citation type="submission" date="2014-12" db="EMBL/GenBank/DDBJ databases">
        <title>Draft genome sequence of Cohnella kolymensis strain B-2846.</title>
        <authorList>
            <person name="Karlyshev A.V."/>
            <person name="Kudryashova E.B."/>
        </authorList>
    </citation>
    <scope>NUCLEOTIDE SEQUENCE [LARGE SCALE GENOMIC DNA]</scope>
    <source>
        <strain evidence="6 7">VKM B-2846</strain>
    </source>
</reference>
<proteinExistence type="predicted"/>
<name>A0ABR5A5Q5_9BACL</name>
<dbReference type="SUPFAM" id="SSF48498">
    <property type="entry name" value="Tetracyclin repressor-like, C-terminal domain"/>
    <property type="match status" value="1"/>
</dbReference>
<comment type="caution">
    <text evidence="6">The sequence shown here is derived from an EMBL/GenBank/DDBJ whole genome shotgun (WGS) entry which is preliminary data.</text>
</comment>
<evidence type="ECO:0000256" key="3">
    <source>
        <dbReference type="ARBA" id="ARBA00023163"/>
    </source>
</evidence>
<gene>
    <name evidence="6" type="ORF">SD71_10170</name>
</gene>
<dbReference type="InterPro" id="IPR036271">
    <property type="entry name" value="Tet_transcr_reg_TetR-rel_C_sf"/>
</dbReference>
<dbReference type="Gene3D" id="1.10.10.60">
    <property type="entry name" value="Homeodomain-like"/>
    <property type="match status" value="1"/>
</dbReference>
<evidence type="ECO:0000313" key="6">
    <source>
        <dbReference type="EMBL" id="KIL35772.1"/>
    </source>
</evidence>
<dbReference type="PANTHER" id="PTHR47506:SF6">
    <property type="entry name" value="HTH-TYPE TRANSCRIPTIONAL REPRESSOR NEMR"/>
    <property type="match status" value="1"/>
</dbReference>
<keyword evidence="1" id="KW-0805">Transcription regulation</keyword>
<keyword evidence="3" id="KW-0804">Transcription</keyword>
<dbReference type="Proteomes" id="UP000054526">
    <property type="component" value="Unassembled WGS sequence"/>
</dbReference>
<dbReference type="SUPFAM" id="SSF46689">
    <property type="entry name" value="Homeodomain-like"/>
    <property type="match status" value="1"/>
</dbReference>
<dbReference type="InterPro" id="IPR001647">
    <property type="entry name" value="HTH_TetR"/>
</dbReference>
<dbReference type="PROSITE" id="PS50977">
    <property type="entry name" value="HTH_TETR_2"/>
    <property type="match status" value="1"/>
</dbReference>
<evidence type="ECO:0000259" key="5">
    <source>
        <dbReference type="PROSITE" id="PS50977"/>
    </source>
</evidence>
<dbReference type="PRINTS" id="PR00455">
    <property type="entry name" value="HTHTETR"/>
</dbReference>
<feature type="domain" description="HTH tetR-type" evidence="5">
    <location>
        <begin position="11"/>
        <end position="71"/>
    </location>
</feature>
<evidence type="ECO:0000313" key="7">
    <source>
        <dbReference type="Proteomes" id="UP000054526"/>
    </source>
</evidence>
<protein>
    <recommendedName>
        <fullName evidence="5">HTH tetR-type domain-containing protein</fullName>
    </recommendedName>
</protein>
<sequence>MSPKVSNAYKEEKRAVILEGALHCFTEKGYQATTIDDIVRHLGMSKGLIYNYFSSKEEMYIQMADTRMNGMVETLTEQFQEIPSAADKLRHLFAKFYRQSLDELRKWLPFQMEFTIYAGRQPELTNLLSVQMSKALSLIQGIIEEGKRSGEFKPDLDARSAAELFWSVRDGLAVHFMLGGEETEYKSILNDMETMVFRYILNQ</sequence>
<dbReference type="PANTHER" id="PTHR47506">
    <property type="entry name" value="TRANSCRIPTIONAL REGULATORY PROTEIN"/>
    <property type="match status" value="1"/>
</dbReference>
<keyword evidence="2 4" id="KW-0238">DNA-binding</keyword>
<dbReference type="Gene3D" id="1.10.357.10">
    <property type="entry name" value="Tetracycline Repressor, domain 2"/>
    <property type="match status" value="1"/>
</dbReference>
<dbReference type="InterPro" id="IPR009057">
    <property type="entry name" value="Homeodomain-like_sf"/>
</dbReference>
<feature type="DNA-binding region" description="H-T-H motif" evidence="4">
    <location>
        <begin position="34"/>
        <end position="53"/>
    </location>
</feature>
<dbReference type="RefSeq" id="WP_041062321.1">
    <property type="nucleotide sequence ID" value="NZ_JXAL01000016.1"/>
</dbReference>
<evidence type="ECO:0000256" key="2">
    <source>
        <dbReference type="ARBA" id="ARBA00023125"/>
    </source>
</evidence>
<dbReference type="EMBL" id="JXAL01000016">
    <property type="protein sequence ID" value="KIL35772.1"/>
    <property type="molecule type" value="Genomic_DNA"/>
</dbReference>
<accession>A0ABR5A5Q5</accession>
<evidence type="ECO:0000256" key="1">
    <source>
        <dbReference type="ARBA" id="ARBA00023015"/>
    </source>
</evidence>
<dbReference type="Pfam" id="PF08359">
    <property type="entry name" value="TetR_C_4"/>
    <property type="match status" value="1"/>
</dbReference>
<organism evidence="6 7">
    <name type="scientific">Cohnella kolymensis</name>
    <dbReference type="NCBI Taxonomy" id="1590652"/>
    <lineage>
        <taxon>Bacteria</taxon>
        <taxon>Bacillati</taxon>
        <taxon>Bacillota</taxon>
        <taxon>Bacilli</taxon>
        <taxon>Bacillales</taxon>
        <taxon>Paenibacillaceae</taxon>
        <taxon>Cohnella</taxon>
    </lineage>
</organism>
<keyword evidence="7" id="KW-1185">Reference proteome</keyword>